<dbReference type="PANTHER" id="PTHR18952:SF265">
    <property type="entry name" value="CARBONIC ANHYDRASE"/>
    <property type="match status" value="1"/>
</dbReference>
<feature type="domain" description="Alpha-carbonic anhydrase" evidence="8">
    <location>
        <begin position="48"/>
        <end position="272"/>
    </location>
</feature>
<dbReference type="SUPFAM" id="SSF51069">
    <property type="entry name" value="Carbonic anhydrase"/>
    <property type="match status" value="1"/>
</dbReference>
<dbReference type="Gene3D" id="3.10.200.10">
    <property type="entry name" value="Alpha carbonic anhydrase"/>
    <property type="match status" value="1"/>
</dbReference>
<evidence type="ECO:0000256" key="5">
    <source>
        <dbReference type="ARBA" id="ARBA00023239"/>
    </source>
</evidence>
<protein>
    <recommendedName>
        <fullName evidence="2">carbonic anhydrase</fullName>
        <ecNumber evidence="2">4.2.1.1</ecNumber>
    </recommendedName>
</protein>
<dbReference type="CDD" id="cd03124">
    <property type="entry name" value="alpha_CA_prokaryotic_like"/>
    <property type="match status" value="1"/>
</dbReference>
<dbReference type="InterPro" id="IPR041891">
    <property type="entry name" value="Alpha_CA_prokaryot-like"/>
</dbReference>
<keyword evidence="5" id="KW-0456">Lyase</keyword>
<keyword evidence="4" id="KW-0862">Zinc</keyword>
<dbReference type="STRING" id="1724.GCA_001044175_00916"/>
<dbReference type="PROSITE" id="PS51144">
    <property type="entry name" value="ALPHA_CA_2"/>
    <property type="match status" value="1"/>
</dbReference>
<evidence type="ECO:0000256" key="1">
    <source>
        <dbReference type="ARBA" id="ARBA00010718"/>
    </source>
</evidence>
<organism evidence="9 10">
    <name type="scientific">Corynebacterium renale</name>
    <dbReference type="NCBI Taxonomy" id="1724"/>
    <lineage>
        <taxon>Bacteria</taxon>
        <taxon>Bacillati</taxon>
        <taxon>Actinomycetota</taxon>
        <taxon>Actinomycetes</taxon>
        <taxon>Mycobacteriales</taxon>
        <taxon>Corynebacteriaceae</taxon>
        <taxon>Corynebacterium</taxon>
    </lineage>
</organism>
<comment type="similarity">
    <text evidence="1">Belongs to the alpha-carbonic anhydrase family.</text>
</comment>
<comment type="catalytic activity">
    <reaction evidence="6">
        <text>hydrogencarbonate + H(+) = CO2 + H2O</text>
        <dbReference type="Rhea" id="RHEA:10748"/>
        <dbReference type="ChEBI" id="CHEBI:15377"/>
        <dbReference type="ChEBI" id="CHEBI:15378"/>
        <dbReference type="ChEBI" id="CHEBI:16526"/>
        <dbReference type="ChEBI" id="CHEBI:17544"/>
        <dbReference type="EC" id="4.2.1.1"/>
    </reaction>
</comment>
<dbReference type="PROSITE" id="PS51257">
    <property type="entry name" value="PROKAR_LIPOPROTEIN"/>
    <property type="match status" value="1"/>
</dbReference>
<evidence type="ECO:0000256" key="3">
    <source>
        <dbReference type="ARBA" id="ARBA00022723"/>
    </source>
</evidence>
<evidence type="ECO:0000256" key="2">
    <source>
        <dbReference type="ARBA" id="ARBA00012925"/>
    </source>
</evidence>
<dbReference type="InterPro" id="IPR001148">
    <property type="entry name" value="CA_dom"/>
</dbReference>
<dbReference type="RefSeq" id="WP_048379097.1">
    <property type="nucleotide sequence ID" value="NZ_LDYE01000003.1"/>
</dbReference>
<accession>A0A2A9DPZ8</accession>
<evidence type="ECO:0000313" key="10">
    <source>
        <dbReference type="Proteomes" id="UP000221653"/>
    </source>
</evidence>
<dbReference type="EC" id="4.2.1.1" evidence="2"/>
<dbReference type="PANTHER" id="PTHR18952">
    <property type="entry name" value="CARBONIC ANHYDRASE"/>
    <property type="match status" value="1"/>
</dbReference>
<dbReference type="AlphaFoldDB" id="A0A2A9DPZ8"/>
<dbReference type="Pfam" id="PF00194">
    <property type="entry name" value="Carb_anhydrase"/>
    <property type="match status" value="1"/>
</dbReference>
<dbReference type="GO" id="GO:0004089">
    <property type="term" value="F:carbonate dehydratase activity"/>
    <property type="evidence" value="ECO:0007669"/>
    <property type="project" value="UniProtKB-EC"/>
</dbReference>
<evidence type="ECO:0000313" key="9">
    <source>
        <dbReference type="EMBL" id="PFG28837.1"/>
    </source>
</evidence>
<sequence>MSLNQRRTAFFAAPVAAALLLAGCTAEDTATETTTTQTSTSVAKATDVHWGYTAEGAPEHWGELSEEYATCGTGTEQSPIDLTGATPEDLDDLTFAYTPSGGEVLNNGHTLQFTPATSQKVTLAGEELELVQLHMHTPSEHHIDGKQLPGEIHLVHKNADGDLTVLGIMLADGAANDLVQYLLDNAPAQADATTDVTEELDIAALLPAKQEYITYAGSLTTPPCTENVRWIVMTQPVEASAEQLAAFEKLIGANARPVQEHGDRELTLDATS</sequence>
<keyword evidence="10" id="KW-1185">Reference proteome</keyword>
<proteinExistence type="inferred from homology"/>
<dbReference type="Proteomes" id="UP000221653">
    <property type="component" value="Unassembled WGS sequence"/>
</dbReference>
<feature type="chain" id="PRO_5039142043" description="carbonic anhydrase" evidence="7">
    <location>
        <begin position="27"/>
        <end position="272"/>
    </location>
</feature>
<reference evidence="9 10" key="1">
    <citation type="submission" date="2017-10" db="EMBL/GenBank/DDBJ databases">
        <title>Sequencing the genomes of 1000 actinobacteria strains.</title>
        <authorList>
            <person name="Klenk H.-P."/>
        </authorList>
    </citation>
    <scope>NUCLEOTIDE SEQUENCE [LARGE SCALE GENOMIC DNA]</scope>
    <source>
        <strain evidence="9 10">DSM 20688</strain>
    </source>
</reference>
<evidence type="ECO:0000259" key="8">
    <source>
        <dbReference type="PROSITE" id="PS51144"/>
    </source>
</evidence>
<gene>
    <name evidence="9" type="ORF">ATK06_1963</name>
</gene>
<keyword evidence="3" id="KW-0479">Metal-binding</keyword>
<comment type="caution">
    <text evidence="9">The sequence shown here is derived from an EMBL/GenBank/DDBJ whole genome shotgun (WGS) entry which is preliminary data.</text>
</comment>
<evidence type="ECO:0000256" key="7">
    <source>
        <dbReference type="SAM" id="SignalP"/>
    </source>
</evidence>
<dbReference type="OrthoDB" id="5327615at2"/>
<evidence type="ECO:0000256" key="4">
    <source>
        <dbReference type="ARBA" id="ARBA00022833"/>
    </source>
</evidence>
<dbReference type="InterPro" id="IPR023561">
    <property type="entry name" value="Carbonic_anhydrase_a-class"/>
</dbReference>
<keyword evidence="7" id="KW-0732">Signal</keyword>
<dbReference type="GO" id="GO:0008270">
    <property type="term" value="F:zinc ion binding"/>
    <property type="evidence" value="ECO:0007669"/>
    <property type="project" value="InterPro"/>
</dbReference>
<evidence type="ECO:0000256" key="6">
    <source>
        <dbReference type="ARBA" id="ARBA00048348"/>
    </source>
</evidence>
<dbReference type="SMART" id="SM01057">
    <property type="entry name" value="Carb_anhydrase"/>
    <property type="match status" value="1"/>
</dbReference>
<feature type="signal peptide" evidence="7">
    <location>
        <begin position="1"/>
        <end position="26"/>
    </location>
</feature>
<dbReference type="EMBL" id="PDJF01000001">
    <property type="protein sequence ID" value="PFG28837.1"/>
    <property type="molecule type" value="Genomic_DNA"/>
</dbReference>
<dbReference type="InterPro" id="IPR036398">
    <property type="entry name" value="CA_dom_sf"/>
</dbReference>
<name>A0A2A9DPZ8_9CORY</name>